<keyword evidence="3" id="KW-0597">Phosphoprotein</keyword>
<evidence type="ECO:0000256" key="1">
    <source>
        <dbReference type="ARBA" id="ARBA00000085"/>
    </source>
</evidence>
<comment type="catalytic activity">
    <reaction evidence="1">
        <text>ATP + protein L-histidine = ADP + protein N-phospho-L-histidine.</text>
        <dbReference type="EC" id="2.7.13.3"/>
    </reaction>
</comment>
<dbReference type="Pfam" id="PF07730">
    <property type="entry name" value="HisKA_3"/>
    <property type="match status" value="1"/>
</dbReference>
<dbReference type="Proteomes" id="UP000006015">
    <property type="component" value="Unassembled WGS sequence"/>
</dbReference>
<dbReference type="Gene3D" id="1.20.5.1930">
    <property type="match status" value="1"/>
</dbReference>
<dbReference type="PANTHER" id="PTHR24421">
    <property type="entry name" value="NITRATE/NITRITE SENSOR PROTEIN NARX-RELATED"/>
    <property type="match status" value="1"/>
</dbReference>
<feature type="compositionally biased region" description="Basic and acidic residues" evidence="9">
    <location>
        <begin position="272"/>
        <end position="283"/>
    </location>
</feature>
<evidence type="ECO:0000313" key="12">
    <source>
        <dbReference type="EMBL" id="EFG81046.1"/>
    </source>
</evidence>
<dbReference type="InterPro" id="IPR050482">
    <property type="entry name" value="Sensor_HK_TwoCompSys"/>
</dbReference>
<gene>
    <name evidence="12" type="ORF">HMPREF0281_01687</name>
</gene>
<dbReference type="PANTHER" id="PTHR24421:SF10">
    <property type="entry name" value="NITRATE_NITRITE SENSOR PROTEIN NARQ"/>
    <property type="match status" value="1"/>
</dbReference>
<evidence type="ECO:0000313" key="13">
    <source>
        <dbReference type="Proteomes" id="UP000006015"/>
    </source>
</evidence>
<dbReference type="Pfam" id="PF02518">
    <property type="entry name" value="HATPase_c"/>
    <property type="match status" value="1"/>
</dbReference>
<evidence type="ECO:0000256" key="5">
    <source>
        <dbReference type="ARBA" id="ARBA00022741"/>
    </source>
</evidence>
<keyword evidence="13" id="KW-1185">Reference proteome</keyword>
<evidence type="ECO:0000259" key="10">
    <source>
        <dbReference type="Pfam" id="PF02518"/>
    </source>
</evidence>
<feature type="domain" description="Signal transduction histidine kinase subgroup 3 dimerisation and phosphoacceptor" evidence="11">
    <location>
        <begin position="68"/>
        <end position="132"/>
    </location>
</feature>
<accession>A0ABN0AE28</accession>
<keyword evidence="7" id="KW-0067">ATP-binding</keyword>
<sequence length="283" mass="30202">MLLISLGWRVKNHGASIALSGSAGTTLGCMWRKRKRHAKGTTHEQIQAEKIAELTKSRRAIADAYEVERSRIERDLHDGTQQYLVAASIKLGEALLDAPPEVVELIAAAQQDLNKGLEALRKTVHGIHPQVLSERGLVAAVKDMAAAHGPHVLVSAPHPLPELSPSVLAAGYFFCAEALTNAAKHAPGAEVSVLLIADKHLHISVVDQGPGGVRLKPGAGLAGMRDRLDAFGGWLEITSPEGGPTSLSARIPLLIERGQPTFTMGTVPTDTDDNHDTHNKTED</sequence>
<dbReference type="GO" id="GO:0016301">
    <property type="term" value="F:kinase activity"/>
    <property type="evidence" value="ECO:0007669"/>
    <property type="project" value="UniProtKB-KW"/>
</dbReference>
<evidence type="ECO:0000256" key="2">
    <source>
        <dbReference type="ARBA" id="ARBA00012438"/>
    </source>
</evidence>
<dbReference type="SUPFAM" id="SSF55874">
    <property type="entry name" value="ATPase domain of HSP90 chaperone/DNA topoisomerase II/histidine kinase"/>
    <property type="match status" value="1"/>
</dbReference>
<dbReference type="InterPro" id="IPR003594">
    <property type="entry name" value="HATPase_dom"/>
</dbReference>
<protein>
    <recommendedName>
        <fullName evidence="2">histidine kinase</fullName>
        <ecNumber evidence="2">2.7.13.3</ecNumber>
    </recommendedName>
</protein>
<dbReference type="InterPro" id="IPR036890">
    <property type="entry name" value="HATPase_C_sf"/>
</dbReference>
<evidence type="ECO:0000259" key="11">
    <source>
        <dbReference type="Pfam" id="PF07730"/>
    </source>
</evidence>
<keyword evidence="6 12" id="KW-0418">Kinase</keyword>
<dbReference type="Gene3D" id="3.30.565.10">
    <property type="entry name" value="Histidine kinase-like ATPase, C-terminal domain"/>
    <property type="match status" value="1"/>
</dbReference>
<proteinExistence type="predicted"/>
<keyword evidence="8" id="KW-0902">Two-component regulatory system</keyword>
<reference evidence="12 13" key="1">
    <citation type="submission" date="2010-04" db="EMBL/GenBank/DDBJ databases">
        <authorList>
            <person name="Weinstock G."/>
            <person name="Sodergren E."/>
            <person name="Clifton S."/>
            <person name="Fulton L."/>
            <person name="Fulton B."/>
            <person name="Courtney L."/>
            <person name="Fronick C."/>
            <person name="Harrison M."/>
            <person name="Strong C."/>
            <person name="Farmer C."/>
            <person name="Delahaunty K."/>
            <person name="Markovic C."/>
            <person name="Hall O."/>
            <person name="Minx P."/>
            <person name="Tomlinson C."/>
            <person name="Mitreva M."/>
            <person name="Hou S."/>
            <person name="Wollam A."/>
            <person name="Pepin K.H."/>
            <person name="Johnson M."/>
            <person name="Bhonagiri V."/>
            <person name="Zhang X."/>
            <person name="Suruliraj S."/>
            <person name="Warren W."/>
            <person name="Chinwalla A."/>
            <person name="Mardis E.R."/>
            <person name="Wilson R.K."/>
        </authorList>
    </citation>
    <scope>NUCLEOTIDE SEQUENCE [LARGE SCALE GENOMIC DNA]</scope>
    <source>
        <strain evidence="12 13">DSM 20306</strain>
    </source>
</reference>
<evidence type="ECO:0000256" key="8">
    <source>
        <dbReference type="ARBA" id="ARBA00023012"/>
    </source>
</evidence>
<keyword evidence="5" id="KW-0547">Nucleotide-binding</keyword>
<evidence type="ECO:0000256" key="4">
    <source>
        <dbReference type="ARBA" id="ARBA00022679"/>
    </source>
</evidence>
<feature type="domain" description="Histidine kinase/HSP90-like ATPase" evidence="10">
    <location>
        <begin position="176"/>
        <end position="253"/>
    </location>
</feature>
<evidence type="ECO:0000256" key="7">
    <source>
        <dbReference type="ARBA" id="ARBA00022840"/>
    </source>
</evidence>
<evidence type="ECO:0000256" key="6">
    <source>
        <dbReference type="ARBA" id="ARBA00022777"/>
    </source>
</evidence>
<dbReference type="InterPro" id="IPR011712">
    <property type="entry name" value="Sig_transdc_His_kin_sub3_dim/P"/>
</dbReference>
<evidence type="ECO:0000256" key="9">
    <source>
        <dbReference type="SAM" id="MobiDB-lite"/>
    </source>
</evidence>
<name>A0ABN0AE28_CORAM</name>
<feature type="region of interest" description="Disordered" evidence="9">
    <location>
        <begin position="262"/>
        <end position="283"/>
    </location>
</feature>
<dbReference type="CDD" id="cd16917">
    <property type="entry name" value="HATPase_UhpB-NarQ-NarX-like"/>
    <property type="match status" value="1"/>
</dbReference>
<dbReference type="EMBL" id="ADNS01000015">
    <property type="protein sequence ID" value="EFG81046.1"/>
    <property type="molecule type" value="Genomic_DNA"/>
</dbReference>
<comment type="caution">
    <text evidence="12">The sequence shown here is derived from an EMBL/GenBank/DDBJ whole genome shotgun (WGS) entry which is preliminary data.</text>
</comment>
<keyword evidence="4" id="KW-0808">Transferase</keyword>
<dbReference type="EC" id="2.7.13.3" evidence="2"/>
<evidence type="ECO:0000256" key="3">
    <source>
        <dbReference type="ARBA" id="ARBA00022553"/>
    </source>
</evidence>
<organism evidence="12 13">
    <name type="scientific">Corynebacterium ammoniagenes DSM 20306</name>
    <dbReference type="NCBI Taxonomy" id="649754"/>
    <lineage>
        <taxon>Bacteria</taxon>
        <taxon>Bacillati</taxon>
        <taxon>Actinomycetota</taxon>
        <taxon>Actinomycetes</taxon>
        <taxon>Mycobacteriales</taxon>
        <taxon>Corynebacteriaceae</taxon>
        <taxon>Corynebacterium</taxon>
    </lineage>
</organism>